<sequence>MSSGPWPVATIEGLDAAHQRQAASPEPRGRNVTDSDSADGGDIGKFDPILTQRLMGAMRPVLKTYFRSEVHGLESFPAGGVLVVGNHSGGMFPMDVPIFSVDFYDKFGYDRPVYTLSHDILMTGPTASFFQRTGYIRANRENAANALRSGGVVIVFPGGDYDAYRPTLSENVIDFNGRKGYVRTAIDAGVPIVPAVSIGGQQTQLYLTRGTWLAERLGIKRLLRSAILPLSFGFPFGLSAVIPPNVPLPTKITTQVLEPIDISSFGDDPDVDEIDEHVRSVMQQALKDLAARRRFPIVG</sequence>
<dbReference type="SUPFAM" id="SSF69593">
    <property type="entry name" value="Glycerol-3-phosphate (1)-acyltransferase"/>
    <property type="match status" value="1"/>
</dbReference>
<dbReference type="AlphaFoldDB" id="A0A7I7YTX9"/>
<protein>
    <recommendedName>
        <fullName evidence="2">Phospholipid/glycerol acyltransferase domain-containing protein</fullName>
    </recommendedName>
</protein>
<name>A0A7I7YTX9_9MYCO</name>
<proteinExistence type="predicted"/>
<evidence type="ECO:0000313" key="3">
    <source>
        <dbReference type="EMBL" id="BBZ44642.1"/>
    </source>
</evidence>
<dbReference type="PANTHER" id="PTHR22753">
    <property type="entry name" value="TRANSMEMBRANE PROTEIN 68"/>
    <property type="match status" value="1"/>
</dbReference>
<dbReference type="PIRSF" id="PIRSF016753">
    <property type="entry name" value="P_lipid/glycerol_ac_tran_prd"/>
    <property type="match status" value="1"/>
</dbReference>
<gene>
    <name evidence="3" type="ORF">MPRM_19230</name>
</gene>
<dbReference type="SMART" id="SM00563">
    <property type="entry name" value="PlsC"/>
    <property type="match status" value="1"/>
</dbReference>
<dbReference type="Proteomes" id="UP000467105">
    <property type="component" value="Chromosome"/>
</dbReference>
<accession>A0A7I7YTX9</accession>
<evidence type="ECO:0000313" key="4">
    <source>
        <dbReference type="Proteomes" id="UP000467105"/>
    </source>
</evidence>
<dbReference type="InterPro" id="IPR016676">
    <property type="entry name" value="P_lipid/glycerol_AcTrfase_prd"/>
</dbReference>
<dbReference type="Pfam" id="PF01553">
    <property type="entry name" value="Acyltransferase"/>
    <property type="match status" value="1"/>
</dbReference>
<dbReference type="InterPro" id="IPR002123">
    <property type="entry name" value="Plipid/glycerol_acylTrfase"/>
</dbReference>
<dbReference type="GO" id="GO:0016020">
    <property type="term" value="C:membrane"/>
    <property type="evidence" value="ECO:0007669"/>
    <property type="project" value="TreeGrafter"/>
</dbReference>
<reference evidence="3 4" key="1">
    <citation type="journal article" date="2019" name="Emerg. Microbes Infect.">
        <title>Comprehensive subspecies identification of 175 nontuberculous mycobacteria species based on 7547 genomic profiles.</title>
        <authorList>
            <person name="Matsumoto Y."/>
            <person name="Kinjo T."/>
            <person name="Motooka D."/>
            <person name="Nabeya D."/>
            <person name="Jung N."/>
            <person name="Uechi K."/>
            <person name="Horii T."/>
            <person name="Iida T."/>
            <person name="Fujita J."/>
            <person name="Nakamura S."/>
        </authorList>
    </citation>
    <scope>NUCLEOTIDE SEQUENCE [LARGE SCALE GENOMIC DNA]</scope>
    <source>
        <strain evidence="3 4">JCM 14742</strain>
    </source>
</reference>
<dbReference type="EMBL" id="AP022614">
    <property type="protein sequence ID" value="BBZ44642.1"/>
    <property type="molecule type" value="Genomic_DNA"/>
</dbReference>
<organism evidence="3 4">
    <name type="scientific">Mycobacterium parmense</name>
    <dbReference type="NCBI Taxonomy" id="185642"/>
    <lineage>
        <taxon>Bacteria</taxon>
        <taxon>Bacillati</taxon>
        <taxon>Actinomycetota</taxon>
        <taxon>Actinomycetes</taxon>
        <taxon>Mycobacteriales</taxon>
        <taxon>Mycobacteriaceae</taxon>
        <taxon>Mycobacterium</taxon>
        <taxon>Mycobacterium simiae complex</taxon>
    </lineage>
</organism>
<keyword evidence="4" id="KW-1185">Reference proteome</keyword>
<feature type="domain" description="Phospholipid/glycerol acyltransferase" evidence="2">
    <location>
        <begin position="81"/>
        <end position="200"/>
    </location>
</feature>
<dbReference type="CDD" id="cd07987">
    <property type="entry name" value="LPLAT_MGAT-like"/>
    <property type="match status" value="1"/>
</dbReference>
<dbReference type="GO" id="GO:0016746">
    <property type="term" value="F:acyltransferase activity"/>
    <property type="evidence" value="ECO:0007669"/>
    <property type="project" value="InterPro"/>
</dbReference>
<dbReference type="PANTHER" id="PTHR22753:SF14">
    <property type="entry name" value="MONOACYLGLYCEROL_DIACYLGLYCEROL O-ACYLTRANSFERASE"/>
    <property type="match status" value="1"/>
</dbReference>
<feature type="region of interest" description="Disordered" evidence="1">
    <location>
        <begin position="17"/>
        <end position="44"/>
    </location>
</feature>
<evidence type="ECO:0000259" key="2">
    <source>
        <dbReference type="SMART" id="SM00563"/>
    </source>
</evidence>
<evidence type="ECO:0000256" key="1">
    <source>
        <dbReference type="SAM" id="MobiDB-lite"/>
    </source>
</evidence>